<protein>
    <submittedName>
        <fullName evidence="1">Uncharacterized protein</fullName>
    </submittedName>
</protein>
<reference evidence="1" key="1">
    <citation type="submission" date="2020-06" db="EMBL/GenBank/DDBJ databases">
        <title>WGS assembly of Ceratodon purpureus strain R40.</title>
        <authorList>
            <person name="Carey S.B."/>
            <person name="Jenkins J."/>
            <person name="Shu S."/>
            <person name="Lovell J.T."/>
            <person name="Sreedasyam A."/>
            <person name="Maumus F."/>
            <person name="Tiley G.P."/>
            <person name="Fernandez-Pozo N."/>
            <person name="Barry K."/>
            <person name="Chen C."/>
            <person name="Wang M."/>
            <person name="Lipzen A."/>
            <person name="Daum C."/>
            <person name="Saski C.A."/>
            <person name="Payton A.C."/>
            <person name="Mcbreen J.C."/>
            <person name="Conrad R.E."/>
            <person name="Kollar L.M."/>
            <person name="Olsson S."/>
            <person name="Huttunen S."/>
            <person name="Landis J.B."/>
            <person name="Wickett N.J."/>
            <person name="Johnson M.G."/>
            <person name="Rensing S.A."/>
            <person name="Grimwood J."/>
            <person name="Schmutz J."/>
            <person name="Mcdaniel S.F."/>
        </authorList>
    </citation>
    <scope>NUCLEOTIDE SEQUENCE</scope>
    <source>
        <strain evidence="1">R40</strain>
    </source>
</reference>
<comment type="caution">
    <text evidence="1">The sequence shown here is derived from an EMBL/GenBank/DDBJ whole genome shotgun (WGS) entry which is preliminary data.</text>
</comment>
<evidence type="ECO:0000313" key="1">
    <source>
        <dbReference type="EMBL" id="KAG0571437.1"/>
    </source>
</evidence>
<organism evidence="1 2">
    <name type="scientific">Ceratodon purpureus</name>
    <name type="common">Fire moss</name>
    <name type="synonym">Dicranum purpureum</name>
    <dbReference type="NCBI Taxonomy" id="3225"/>
    <lineage>
        <taxon>Eukaryota</taxon>
        <taxon>Viridiplantae</taxon>
        <taxon>Streptophyta</taxon>
        <taxon>Embryophyta</taxon>
        <taxon>Bryophyta</taxon>
        <taxon>Bryophytina</taxon>
        <taxon>Bryopsida</taxon>
        <taxon>Dicranidae</taxon>
        <taxon>Pseudoditrichales</taxon>
        <taxon>Ditrichaceae</taxon>
        <taxon>Ceratodon</taxon>
    </lineage>
</organism>
<gene>
    <name evidence="1" type="ORF">KC19_VG011200</name>
</gene>
<sequence>MSGVELWMSSTGQCGVITFWLRYRFCSVRFEELEIYSVRIVSSVCSLVDVGLLSAFSVAPSPSSHLQHSPFPPLVSVSTSHALLTVFATFAPIAAFFRALSPILPRSE</sequence>
<evidence type="ECO:0000313" key="2">
    <source>
        <dbReference type="Proteomes" id="UP000822688"/>
    </source>
</evidence>
<dbReference type="Proteomes" id="UP000822688">
    <property type="component" value="Chromosome V"/>
</dbReference>
<keyword evidence="2" id="KW-1185">Reference proteome</keyword>
<proteinExistence type="predicted"/>
<dbReference type="EMBL" id="CM026426">
    <property type="protein sequence ID" value="KAG0571437.1"/>
    <property type="molecule type" value="Genomic_DNA"/>
</dbReference>
<name>A0A8T0HKV8_CERPU</name>
<accession>A0A8T0HKV8</accession>
<dbReference type="AlphaFoldDB" id="A0A8T0HKV8"/>